<protein>
    <recommendedName>
        <fullName evidence="1">At1g61320/AtMIF1 LRR domain-containing protein</fullName>
    </recommendedName>
</protein>
<gene>
    <name evidence="2" type="ORF">MIMGU_mgv1a017689mg</name>
</gene>
<dbReference type="PANTHER" id="PTHR34145:SF68">
    <property type="entry name" value="FBD DOMAIN-CONTAINING PROTEIN"/>
    <property type="match status" value="1"/>
</dbReference>
<dbReference type="PhylomeDB" id="A0A022PSY5"/>
<organism evidence="2 3">
    <name type="scientific">Erythranthe guttata</name>
    <name type="common">Yellow monkey flower</name>
    <name type="synonym">Mimulus guttatus</name>
    <dbReference type="NCBI Taxonomy" id="4155"/>
    <lineage>
        <taxon>Eukaryota</taxon>
        <taxon>Viridiplantae</taxon>
        <taxon>Streptophyta</taxon>
        <taxon>Embryophyta</taxon>
        <taxon>Tracheophyta</taxon>
        <taxon>Spermatophyta</taxon>
        <taxon>Magnoliopsida</taxon>
        <taxon>eudicotyledons</taxon>
        <taxon>Gunneridae</taxon>
        <taxon>Pentapetalae</taxon>
        <taxon>asterids</taxon>
        <taxon>lamiids</taxon>
        <taxon>Lamiales</taxon>
        <taxon>Phrymaceae</taxon>
        <taxon>Erythranthe</taxon>
    </lineage>
</organism>
<evidence type="ECO:0000259" key="1">
    <source>
        <dbReference type="Pfam" id="PF23622"/>
    </source>
</evidence>
<dbReference type="Pfam" id="PF23622">
    <property type="entry name" value="LRR_At1g61320_AtMIF1"/>
    <property type="match status" value="1"/>
</dbReference>
<accession>A0A022PSY5</accession>
<dbReference type="InterPro" id="IPR053772">
    <property type="entry name" value="At1g61320/At1g61330-like"/>
</dbReference>
<dbReference type="Proteomes" id="UP000030748">
    <property type="component" value="Unassembled WGS sequence"/>
</dbReference>
<evidence type="ECO:0000313" key="2">
    <source>
        <dbReference type="EMBL" id="EYU18901.1"/>
    </source>
</evidence>
<evidence type="ECO:0000313" key="3">
    <source>
        <dbReference type="Proteomes" id="UP000030748"/>
    </source>
</evidence>
<reference evidence="2 3" key="1">
    <citation type="journal article" date="2013" name="Proc. Natl. Acad. Sci. U.S.A.">
        <title>Fine-scale variation in meiotic recombination in Mimulus inferred from population shotgun sequencing.</title>
        <authorList>
            <person name="Hellsten U."/>
            <person name="Wright K.M."/>
            <person name="Jenkins J."/>
            <person name="Shu S."/>
            <person name="Yuan Y."/>
            <person name="Wessler S.R."/>
            <person name="Schmutz J."/>
            <person name="Willis J.H."/>
            <person name="Rokhsar D.S."/>
        </authorList>
    </citation>
    <scope>NUCLEOTIDE SEQUENCE [LARGE SCALE GENOMIC DNA]</scope>
    <source>
        <strain evidence="3">cv. DUN x IM62</strain>
    </source>
</reference>
<dbReference type="Gene3D" id="3.80.10.10">
    <property type="entry name" value="Ribonuclease Inhibitor"/>
    <property type="match status" value="1"/>
</dbReference>
<dbReference type="InterPro" id="IPR032675">
    <property type="entry name" value="LRR_dom_sf"/>
</dbReference>
<dbReference type="InterPro" id="IPR055357">
    <property type="entry name" value="LRR_At1g61320_AtMIF1"/>
</dbReference>
<feature type="domain" description="At1g61320/AtMIF1 LRR" evidence="1">
    <location>
        <begin position="76"/>
        <end position="374"/>
    </location>
</feature>
<dbReference type="EMBL" id="KI632313">
    <property type="protein sequence ID" value="EYU18901.1"/>
    <property type="molecule type" value="Genomic_DNA"/>
</dbReference>
<name>A0A022PSY5_ERYGU</name>
<dbReference type="SUPFAM" id="SSF52047">
    <property type="entry name" value="RNI-like"/>
    <property type="match status" value="1"/>
</dbReference>
<keyword evidence="3" id="KW-1185">Reference proteome</keyword>
<dbReference type="AlphaFoldDB" id="A0A022PSY5"/>
<dbReference type="eggNOG" id="ENOG502RYMX">
    <property type="taxonomic scope" value="Eukaryota"/>
</dbReference>
<feature type="non-terminal residue" evidence="2">
    <location>
        <position position="1"/>
    </location>
</feature>
<dbReference type="STRING" id="4155.A0A022PSY5"/>
<sequence length="402" mass="45861">CGERSFVAHVDDRISQLPDDILEAARTSVLSSRWINLWKHTPSLDFDDKSVLSKIYNQDEVLKIERRKYVKWVNSVLRSHKSTVLKEFRIHFPLNTSGRKKITRWLEFALSRQVQKLELDIHNYHDPCKEYLFPDGFLIPSSCRDNNPCMLVDFKSLRSLSLKSVSVSDGDINFFLDNCPLLEQLIVHESEKVSNLEICGSSLKLKHLEIVLCSKLESLKVSVPGLTSLTVTSLDGLLIENVPMLVDVSTLSLVLDNVEGRRVLGELLELPQMPKLKKLEIEYIARGDESLSRLAALIRASPHLEEFVFQLNWYLHPRKDREVKATISSPHHHLKLFKFGGYYGSPSDVELLSYVLGNCVVLEKIIIGTHSVCLPELEESARKTAKQQLPPQIPRHIELVIL</sequence>
<dbReference type="PANTHER" id="PTHR34145">
    <property type="entry name" value="OS02G0105600 PROTEIN"/>
    <property type="match status" value="1"/>
</dbReference>
<proteinExistence type="predicted"/>